<name>A0ABS8PBF7_9PSEU</name>
<reference evidence="3 4" key="1">
    <citation type="submission" date="2021-11" db="EMBL/GenBank/DDBJ databases">
        <title>Draft genome sequence of Actinomycetospora sp. SF1 isolated from the rhizosphere soil.</title>
        <authorList>
            <person name="Duangmal K."/>
            <person name="Chantavorakit T."/>
        </authorList>
    </citation>
    <scope>NUCLEOTIDE SEQUENCE [LARGE SCALE GENOMIC DNA]</scope>
    <source>
        <strain evidence="3 4">TBRC 5722</strain>
    </source>
</reference>
<feature type="transmembrane region" description="Helical" evidence="2">
    <location>
        <begin position="133"/>
        <end position="156"/>
    </location>
</feature>
<keyword evidence="2" id="KW-1133">Transmembrane helix</keyword>
<keyword evidence="4" id="KW-1185">Reference proteome</keyword>
<dbReference type="EMBL" id="JAJNDB010000004">
    <property type="protein sequence ID" value="MCD2195328.1"/>
    <property type="molecule type" value="Genomic_DNA"/>
</dbReference>
<comment type="caution">
    <text evidence="3">The sequence shown here is derived from an EMBL/GenBank/DDBJ whole genome shotgun (WGS) entry which is preliminary data.</text>
</comment>
<keyword evidence="2" id="KW-0812">Transmembrane</keyword>
<keyword evidence="2" id="KW-0472">Membrane</keyword>
<feature type="region of interest" description="Disordered" evidence="1">
    <location>
        <begin position="234"/>
        <end position="253"/>
    </location>
</feature>
<evidence type="ECO:0000256" key="2">
    <source>
        <dbReference type="SAM" id="Phobius"/>
    </source>
</evidence>
<evidence type="ECO:0000313" key="4">
    <source>
        <dbReference type="Proteomes" id="UP001199469"/>
    </source>
</evidence>
<feature type="transmembrane region" description="Helical" evidence="2">
    <location>
        <begin position="87"/>
        <end position="113"/>
    </location>
</feature>
<feature type="transmembrane region" description="Helical" evidence="2">
    <location>
        <begin position="53"/>
        <end position="75"/>
    </location>
</feature>
<evidence type="ECO:0000313" key="3">
    <source>
        <dbReference type="EMBL" id="MCD2195328.1"/>
    </source>
</evidence>
<proteinExistence type="predicted"/>
<feature type="transmembrane region" description="Helical" evidence="2">
    <location>
        <begin position="9"/>
        <end position="33"/>
    </location>
</feature>
<feature type="compositionally biased region" description="Low complexity" evidence="1">
    <location>
        <begin position="239"/>
        <end position="253"/>
    </location>
</feature>
<sequence length="253" mass="27660">MEARVQRVLIWSGPLMVVLWVGAFIGIAGWFPPSPPSSSAPQILDLYASHPNAIKFGMVVSMAASALLVPWAVAISGQLRRIDGAKALADVQMVSCALLSLEFITPIGVWMAAAFRYDGRAPDVTEALHDVGWILFMTVIWSLWIQLVAIGVAVLIDRRTPTVLPRWIGYLNLWVAVLIIPAGLVLYFKNGPFAWNGLIGLYLPLTAFVIWVFSMTLTVHRNLGRQIAEADEGSEPAWTRSSTTSSSERVTTG</sequence>
<protein>
    <submittedName>
        <fullName evidence="3">Uncharacterized protein</fullName>
    </submittedName>
</protein>
<accession>A0ABS8PBF7</accession>
<dbReference type="RefSeq" id="WP_230736341.1">
    <property type="nucleotide sequence ID" value="NZ_JAJNDB010000004.1"/>
</dbReference>
<evidence type="ECO:0000256" key="1">
    <source>
        <dbReference type="SAM" id="MobiDB-lite"/>
    </source>
</evidence>
<organism evidence="3 4">
    <name type="scientific">Actinomycetospora endophytica</name>
    <dbReference type="NCBI Taxonomy" id="2291215"/>
    <lineage>
        <taxon>Bacteria</taxon>
        <taxon>Bacillati</taxon>
        <taxon>Actinomycetota</taxon>
        <taxon>Actinomycetes</taxon>
        <taxon>Pseudonocardiales</taxon>
        <taxon>Pseudonocardiaceae</taxon>
        <taxon>Actinomycetospora</taxon>
    </lineage>
</organism>
<feature type="transmembrane region" description="Helical" evidence="2">
    <location>
        <begin position="168"/>
        <end position="188"/>
    </location>
</feature>
<feature type="transmembrane region" description="Helical" evidence="2">
    <location>
        <begin position="194"/>
        <end position="217"/>
    </location>
</feature>
<dbReference type="Proteomes" id="UP001199469">
    <property type="component" value="Unassembled WGS sequence"/>
</dbReference>
<gene>
    <name evidence="3" type="ORF">LQ327_18325</name>
</gene>